<sequence length="803" mass="88699">MASRTATLLAALLALGAVMCHEQQHRFAAPNSTASTTTSTATPALVVEEGGGRFEYVEVSSATPRTASKGPESRGDVTAAMDPVTRAGLQFLSNIYNPHHWTIPSGDDPAAAGPLGQTGAACRRQLGTYLSALDNGTTWAVQMTDASGRYSSQFFFGNDFWLGSHTLCEQLGTPYALENPPYPVTFHVLQIKVHLDTVLTPHPRLLHLGVCLPRTCDPKDITTLLHAAGRSGAMSFRTPKALRGTAKTPSMEVVRLRKVPGPYVLMADTKLHILAGVSAAVIILMVAGAVLEEVTKRTARATSSPHQADSEQQAGRGGQAQEMQERSSKAMAASPKHKTTEPLRQKPGIMVQIVMSFSPLSNGAKILNIDVQEDDTLTAVHGLRFLSLAWVILVHTYLQVFAIAENKTLRTITERNFLFQTVSNATFSVDTFFFISGLLVAYLYFRTTSKTDKAEAGAKVDPHPGPVHNTARSDTKKEANIFKQAGTKFLILIVYRFIRLIPAYLFVLGMVELSMRWIHNNSVFEPKILDHLNCDKYWWRNALFINSLFPKKDMCMLWSWYMSNDTQFYVIGVLLLLFSGRYFRLVAGAVLTLMASSWITTAFVSVQYEYRARIEEPFAKFDELYDKPWTRIGPYLVGMITGWLLFKTNGRIRMTTPMVVLGWFLSLACLTSLVYGLLHQKLGAASSAAYVSLGHTAWSIALGWIVIACCTGHGGYINEVLSFRALQPLSRLTYCAYLLHPMIQVLTSYQMDGPLHLHNALVLTLYFGNVVASFMLAFVISLAFEAPVVRMLKIAISPRSNTE</sequence>
<dbReference type="InterPro" id="IPR006621">
    <property type="entry name" value="Nose-resist-to-fluoxetine_N"/>
</dbReference>
<keyword evidence="5" id="KW-1185">Reference proteome</keyword>
<feature type="transmembrane region" description="Helical" evidence="2">
    <location>
        <begin position="271"/>
        <end position="291"/>
    </location>
</feature>
<feature type="transmembrane region" description="Helical" evidence="2">
    <location>
        <begin position="489"/>
        <end position="511"/>
    </location>
</feature>
<name>A0A6P8YCM6_THRPL</name>
<feature type="transmembrane region" description="Helical" evidence="2">
    <location>
        <begin position="658"/>
        <end position="678"/>
    </location>
</feature>
<dbReference type="Proteomes" id="UP000515158">
    <property type="component" value="Unplaced"/>
</dbReference>
<keyword evidence="3" id="KW-0732">Signal</keyword>
<evidence type="ECO:0000259" key="4">
    <source>
        <dbReference type="SMART" id="SM00703"/>
    </source>
</evidence>
<feature type="transmembrane region" description="Helical" evidence="2">
    <location>
        <begin position="729"/>
        <end position="749"/>
    </location>
</feature>
<keyword evidence="2" id="KW-1133">Transmembrane helix</keyword>
<feature type="transmembrane region" description="Helical" evidence="2">
    <location>
        <begin position="424"/>
        <end position="445"/>
    </location>
</feature>
<feature type="chain" id="PRO_5044654788" evidence="3">
    <location>
        <begin position="21"/>
        <end position="803"/>
    </location>
</feature>
<feature type="transmembrane region" description="Helical" evidence="2">
    <location>
        <begin position="761"/>
        <end position="784"/>
    </location>
</feature>
<dbReference type="KEGG" id="tpal:117641409"/>
<reference evidence="6 7" key="1">
    <citation type="submission" date="2025-04" db="UniProtKB">
        <authorList>
            <consortium name="RefSeq"/>
        </authorList>
    </citation>
    <scope>IDENTIFICATION</scope>
    <source>
        <tissue evidence="6 7">Total insect</tissue>
    </source>
</reference>
<feature type="transmembrane region" description="Helical" evidence="2">
    <location>
        <begin position="628"/>
        <end position="646"/>
    </location>
</feature>
<evidence type="ECO:0000256" key="2">
    <source>
        <dbReference type="SAM" id="Phobius"/>
    </source>
</evidence>
<dbReference type="RefSeq" id="XP_034234589.1">
    <property type="nucleotide sequence ID" value="XM_034378698.1"/>
</dbReference>
<dbReference type="SMART" id="SM00703">
    <property type="entry name" value="NRF"/>
    <property type="match status" value="1"/>
</dbReference>
<dbReference type="AlphaFoldDB" id="A0A6P8YCM6"/>
<evidence type="ECO:0000256" key="1">
    <source>
        <dbReference type="SAM" id="MobiDB-lite"/>
    </source>
</evidence>
<keyword evidence="2" id="KW-0472">Membrane</keyword>
<dbReference type="Pfam" id="PF01757">
    <property type="entry name" value="Acyl_transf_3"/>
    <property type="match status" value="1"/>
</dbReference>
<evidence type="ECO:0000313" key="7">
    <source>
        <dbReference type="RefSeq" id="XP_034234590.1"/>
    </source>
</evidence>
<proteinExistence type="predicted"/>
<feature type="region of interest" description="Disordered" evidence="1">
    <location>
        <begin position="298"/>
        <end position="341"/>
    </location>
</feature>
<accession>A0A6P8YCM6</accession>
<protein>
    <submittedName>
        <fullName evidence="6 7">Nose resistant to fluoxetine protein 6-like</fullName>
    </submittedName>
</protein>
<organism evidence="7">
    <name type="scientific">Thrips palmi</name>
    <name type="common">Melon thrips</name>
    <dbReference type="NCBI Taxonomy" id="161013"/>
    <lineage>
        <taxon>Eukaryota</taxon>
        <taxon>Metazoa</taxon>
        <taxon>Ecdysozoa</taxon>
        <taxon>Arthropoda</taxon>
        <taxon>Hexapoda</taxon>
        <taxon>Insecta</taxon>
        <taxon>Pterygota</taxon>
        <taxon>Neoptera</taxon>
        <taxon>Paraneoptera</taxon>
        <taxon>Thysanoptera</taxon>
        <taxon>Terebrantia</taxon>
        <taxon>Thripoidea</taxon>
        <taxon>Thripidae</taxon>
        <taxon>Thrips</taxon>
    </lineage>
</organism>
<evidence type="ECO:0000313" key="5">
    <source>
        <dbReference type="Proteomes" id="UP000515158"/>
    </source>
</evidence>
<keyword evidence="2" id="KW-0812">Transmembrane</keyword>
<feature type="signal peptide" evidence="3">
    <location>
        <begin position="1"/>
        <end position="20"/>
    </location>
</feature>
<dbReference type="GO" id="GO:0016747">
    <property type="term" value="F:acyltransferase activity, transferring groups other than amino-acyl groups"/>
    <property type="evidence" value="ECO:0007669"/>
    <property type="project" value="InterPro"/>
</dbReference>
<gene>
    <name evidence="6 7" type="primary">LOC117641409</name>
</gene>
<evidence type="ECO:0000256" key="3">
    <source>
        <dbReference type="SAM" id="SignalP"/>
    </source>
</evidence>
<dbReference type="RefSeq" id="XP_034234590.1">
    <property type="nucleotide sequence ID" value="XM_034378699.1"/>
</dbReference>
<feature type="transmembrane region" description="Helical" evidence="2">
    <location>
        <begin position="698"/>
        <end position="717"/>
    </location>
</feature>
<feature type="transmembrane region" description="Helical" evidence="2">
    <location>
        <begin position="585"/>
        <end position="608"/>
    </location>
</feature>
<dbReference type="Pfam" id="PF20146">
    <property type="entry name" value="NRF"/>
    <property type="match status" value="1"/>
</dbReference>
<dbReference type="GeneID" id="117641409"/>
<feature type="domain" description="Nose resistant-to-fluoxetine protein N-terminal" evidence="4">
    <location>
        <begin position="119"/>
        <end position="248"/>
    </location>
</feature>
<dbReference type="PANTHER" id="PTHR11161:SF69">
    <property type="entry name" value="NOSE RESISTANT TO FLUOXETINE PROTEIN 6-LIKE PROTEIN"/>
    <property type="match status" value="1"/>
</dbReference>
<feature type="compositionally biased region" description="Low complexity" evidence="1">
    <location>
        <begin position="311"/>
        <end position="322"/>
    </location>
</feature>
<feature type="transmembrane region" description="Helical" evidence="2">
    <location>
        <begin position="385"/>
        <end position="404"/>
    </location>
</feature>
<dbReference type="PANTHER" id="PTHR11161">
    <property type="entry name" value="O-ACYLTRANSFERASE"/>
    <property type="match status" value="1"/>
</dbReference>
<dbReference type="OrthoDB" id="207378at2759"/>
<evidence type="ECO:0000313" key="6">
    <source>
        <dbReference type="RefSeq" id="XP_034234589.1"/>
    </source>
</evidence>
<feature type="transmembrane region" description="Helical" evidence="2">
    <location>
        <begin position="558"/>
        <end position="578"/>
    </location>
</feature>
<dbReference type="InterPro" id="IPR002656">
    <property type="entry name" value="Acyl_transf_3_dom"/>
</dbReference>
<dbReference type="InterPro" id="IPR052728">
    <property type="entry name" value="O2_lipid_transport_reg"/>
</dbReference>